<dbReference type="AlphaFoldDB" id="B9T6J0"/>
<dbReference type="EMBL" id="EQ974613">
    <property type="protein sequence ID" value="EEF28523.1"/>
    <property type="molecule type" value="Genomic_DNA"/>
</dbReference>
<keyword evidence="2" id="KW-1185">Reference proteome</keyword>
<name>B9T6J0_RICCO</name>
<dbReference type="InParanoid" id="B9T6J0"/>
<organism evidence="1 2">
    <name type="scientific">Ricinus communis</name>
    <name type="common">Castor bean</name>
    <dbReference type="NCBI Taxonomy" id="3988"/>
    <lineage>
        <taxon>Eukaryota</taxon>
        <taxon>Viridiplantae</taxon>
        <taxon>Streptophyta</taxon>
        <taxon>Embryophyta</taxon>
        <taxon>Tracheophyta</taxon>
        <taxon>Spermatophyta</taxon>
        <taxon>Magnoliopsida</taxon>
        <taxon>eudicotyledons</taxon>
        <taxon>Gunneridae</taxon>
        <taxon>Pentapetalae</taxon>
        <taxon>rosids</taxon>
        <taxon>fabids</taxon>
        <taxon>Malpighiales</taxon>
        <taxon>Euphorbiaceae</taxon>
        <taxon>Acalyphoideae</taxon>
        <taxon>Acalypheae</taxon>
        <taxon>Ricinus</taxon>
    </lineage>
</organism>
<proteinExistence type="predicted"/>
<evidence type="ECO:0000313" key="2">
    <source>
        <dbReference type="Proteomes" id="UP000008311"/>
    </source>
</evidence>
<sequence length="64" mass="7542">MNRSIKRGLESHSRANIYNSRLNTFCRRDKVILLLQRHQIATLKKQSQWQSYLNSKGLVKVVTN</sequence>
<dbReference type="Proteomes" id="UP000008311">
    <property type="component" value="Unassembled WGS sequence"/>
</dbReference>
<reference evidence="2" key="1">
    <citation type="journal article" date="2010" name="Nat. Biotechnol.">
        <title>Draft genome sequence of the oilseed species Ricinus communis.</title>
        <authorList>
            <person name="Chan A.P."/>
            <person name="Crabtree J."/>
            <person name="Zhao Q."/>
            <person name="Lorenzi H."/>
            <person name="Orvis J."/>
            <person name="Puiu D."/>
            <person name="Melake-Berhan A."/>
            <person name="Jones K.M."/>
            <person name="Redman J."/>
            <person name="Chen G."/>
            <person name="Cahoon E.B."/>
            <person name="Gedil M."/>
            <person name="Stanke M."/>
            <person name="Haas B.J."/>
            <person name="Wortman J.R."/>
            <person name="Fraser-Liggett C.M."/>
            <person name="Ravel J."/>
            <person name="Rabinowicz P.D."/>
        </authorList>
    </citation>
    <scope>NUCLEOTIDE SEQUENCE [LARGE SCALE GENOMIC DNA]</scope>
    <source>
        <strain evidence="2">cv. Hale</strain>
    </source>
</reference>
<gene>
    <name evidence="1" type="ORF">RCOM_1132120</name>
</gene>
<evidence type="ECO:0000313" key="1">
    <source>
        <dbReference type="EMBL" id="EEF28523.1"/>
    </source>
</evidence>
<accession>B9T6J0</accession>
<protein>
    <submittedName>
        <fullName evidence="1">Uncharacterized protein</fullName>
    </submittedName>
</protein>